<dbReference type="SMART" id="SM00271">
    <property type="entry name" value="DnaJ"/>
    <property type="match status" value="1"/>
</dbReference>
<dbReference type="Pfam" id="PF00226">
    <property type="entry name" value="DnaJ"/>
    <property type="match status" value="1"/>
</dbReference>
<evidence type="ECO:0000313" key="4">
    <source>
        <dbReference type="Proteomes" id="UP000813824"/>
    </source>
</evidence>
<dbReference type="PANTHER" id="PTHR44157:SF1">
    <property type="entry name" value="DNAJ HOMOLOG SUBFAMILY C MEMBER 11"/>
    <property type="match status" value="1"/>
</dbReference>
<dbReference type="PROSITE" id="PS50076">
    <property type="entry name" value="DNAJ_2"/>
    <property type="match status" value="1"/>
</dbReference>
<dbReference type="InterPro" id="IPR024586">
    <property type="entry name" value="DnaJ-like_C11_C"/>
</dbReference>
<dbReference type="PRINTS" id="PR00625">
    <property type="entry name" value="JDOMAIN"/>
</dbReference>
<keyword evidence="4" id="KW-1185">Reference proteome</keyword>
<comment type="caution">
    <text evidence="3">The sequence shown here is derived from an EMBL/GenBank/DDBJ whole genome shotgun (WGS) entry which is preliminary data.</text>
</comment>
<dbReference type="AlphaFoldDB" id="A0A8K0URI0"/>
<dbReference type="Pfam" id="PF11875">
    <property type="entry name" value="DnaJ-like_C11_C"/>
    <property type="match status" value="1"/>
</dbReference>
<dbReference type="OrthoDB" id="10248838at2759"/>
<dbReference type="EMBL" id="JAEVFJ010000011">
    <property type="protein sequence ID" value="KAH8101824.1"/>
    <property type="molecule type" value="Genomic_DNA"/>
</dbReference>
<reference evidence="3" key="1">
    <citation type="journal article" date="2021" name="New Phytol.">
        <title>Evolutionary innovations through gain and loss of genes in the ectomycorrhizal Boletales.</title>
        <authorList>
            <person name="Wu G."/>
            <person name="Miyauchi S."/>
            <person name="Morin E."/>
            <person name="Kuo A."/>
            <person name="Drula E."/>
            <person name="Varga T."/>
            <person name="Kohler A."/>
            <person name="Feng B."/>
            <person name="Cao Y."/>
            <person name="Lipzen A."/>
            <person name="Daum C."/>
            <person name="Hundley H."/>
            <person name="Pangilinan J."/>
            <person name="Johnson J."/>
            <person name="Barry K."/>
            <person name="LaButti K."/>
            <person name="Ng V."/>
            <person name="Ahrendt S."/>
            <person name="Min B."/>
            <person name="Choi I.G."/>
            <person name="Park H."/>
            <person name="Plett J.M."/>
            <person name="Magnuson J."/>
            <person name="Spatafora J.W."/>
            <person name="Nagy L.G."/>
            <person name="Henrissat B."/>
            <person name="Grigoriev I.V."/>
            <person name="Yang Z.L."/>
            <person name="Xu J."/>
            <person name="Martin F.M."/>
        </authorList>
    </citation>
    <scope>NUCLEOTIDE SEQUENCE</scope>
    <source>
        <strain evidence="3">KKN 215</strain>
    </source>
</reference>
<keyword evidence="1" id="KW-0143">Chaperone</keyword>
<evidence type="ECO:0000313" key="3">
    <source>
        <dbReference type="EMBL" id="KAH8101824.1"/>
    </source>
</evidence>
<dbReference type="GO" id="GO:0005739">
    <property type="term" value="C:mitochondrion"/>
    <property type="evidence" value="ECO:0007669"/>
    <property type="project" value="GOC"/>
</dbReference>
<evidence type="ECO:0000259" key="2">
    <source>
        <dbReference type="PROSITE" id="PS50076"/>
    </source>
</evidence>
<dbReference type="Proteomes" id="UP000813824">
    <property type="component" value="Unassembled WGS sequence"/>
</dbReference>
<name>A0A8K0URI0_9AGAR</name>
<dbReference type="InterPro" id="IPR001623">
    <property type="entry name" value="DnaJ_domain"/>
</dbReference>
<proteinExistence type="predicted"/>
<feature type="domain" description="J" evidence="2">
    <location>
        <begin position="20"/>
        <end position="88"/>
    </location>
</feature>
<dbReference type="Gene3D" id="1.10.287.110">
    <property type="entry name" value="DnaJ domain"/>
    <property type="match status" value="1"/>
</dbReference>
<dbReference type="CDD" id="cd06257">
    <property type="entry name" value="DnaJ"/>
    <property type="match status" value="1"/>
</dbReference>
<protein>
    <submittedName>
        <fullName evidence="3">DnaJ-domain-containing protein</fullName>
    </submittedName>
</protein>
<evidence type="ECO:0000256" key="1">
    <source>
        <dbReference type="ARBA" id="ARBA00023186"/>
    </source>
</evidence>
<accession>A0A8K0URI0</accession>
<dbReference type="InterPro" id="IPR055225">
    <property type="entry name" value="DNAJC11-like_beta-barrel"/>
</dbReference>
<dbReference type="Pfam" id="PF22774">
    <property type="entry name" value="DNAJC11_beta-barrel"/>
    <property type="match status" value="1"/>
</dbReference>
<gene>
    <name evidence="3" type="ORF">BXZ70DRAFT_1063848</name>
</gene>
<dbReference type="InterPro" id="IPR036869">
    <property type="entry name" value="J_dom_sf"/>
</dbReference>
<dbReference type="SUPFAM" id="SSF46565">
    <property type="entry name" value="Chaperone J-domain"/>
    <property type="match status" value="1"/>
</dbReference>
<organism evidence="3 4">
    <name type="scientific">Cristinia sonorae</name>
    <dbReference type="NCBI Taxonomy" id="1940300"/>
    <lineage>
        <taxon>Eukaryota</taxon>
        <taxon>Fungi</taxon>
        <taxon>Dikarya</taxon>
        <taxon>Basidiomycota</taxon>
        <taxon>Agaricomycotina</taxon>
        <taxon>Agaricomycetes</taxon>
        <taxon>Agaricomycetidae</taxon>
        <taxon>Agaricales</taxon>
        <taxon>Pleurotineae</taxon>
        <taxon>Stephanosporaceae</taxon>
        <taxon>Cristinia</taxon>
    </lineage>
</organism>
<dbReference type="GO" id="GO:0042407">
    <property type="term" value="P:cristae formation"/>
    <property type="evidence" value="ECO:0007669"/>
    <property type="project" value="TreeGrafter"/>
</dbReference>
<dbReference type="PANTHER" id="PTHR44157">
    <property type="entry name" value="DNAJ HOMOLOG SUBFAMILY C MEMBER 11"/>
    <property type="match status" value="1"/>
</dbReference>
<dbReference type="InterPro" id="IPR052243">
    <property type="entry name" value="Mito_inner_membrane_organizer"/>
</dbReference>
<sequence length="650" mass="72415">MTSGNSGGSTKLELPDEKEFLYTVLNLPKTASDYDIRERYKQLSIVFHPDKQHNENSKVTALQRFLEIQKAYEVLSDPISRQAYDMYGADGLKLLPNVPHTLSMEEVRVYPPIALALFDILQLKENLKRGKLQADHLRLSEKVRSSGFASFSIDASCFTEPREDLVSASWKESILERWRQMPQWKGTARQNIRREITSNTTLNLSVRAATGNRSATGGGFVGTLRHQFSPRLAFETEVSCWPKRPMIVKTTYSDGINMLAVKSHVSPAWFLTAFNSLQKSSGLTLRSLPIGGTYSRRLFPRSNAQASFAISTPSSFGLRVLSFTVSSAHQFDFAPENDVQVKASMNPQIIPPSRSGLARGEYYYSVGAALNGVFIGLTAECGVSFTELGLHLKTMLLAGLEGVNEAFVFGWAKDGKGVDAEISLGSQGVQLKLGFVHLNYHMEVPITLSHEHDPKVAFWTVLLPMTTVALAYHFVLRPLEHKRRMEFFRQAKRELRDASSELVRQTDETISLLRDVARRHMQAEAAVDGSSITPSRVVSGFFDITHDGVLGLVILEATYGAAERDELTEGLEMDVTIPLQALVHRSQLYIPGRRSKVGLQGFRDPVPNVAKSLRVRYTFHGREHYAEIPDYKPTVLPLEAFASTSTSLAA</sequence>